<dbReference type="Proteomes" id="UP001432027">
    <property type="component" value="Unassembled WGS sequence"/>
</dbReference>
<keyword evidence="3" id="KW-1185">Reference proteome</keyword>
<evidence type="ECO:0000313" key="2">
    <source>
        <dbReference type="EMBL" id="GMT07345.1"/>
    </source>
</evidence>
<evidence type="ECO:0000313" key="3">
    <source>
        <dbReference type="Proteomes" id="UP001432027"/>
    </source>
</evidence>
<reference evidence="2" key="1">
    <citation type="submission" date="2023-10" db="EMBL/GenBank/DDBJ databases">
        <title>Genome assembly of Pristionchus species.</title>
        <authorList>
            <person name="Yoshida K."/>
            <person name="Sommer R.J."/>
        </authorList>
    </citation>
    <scope>NUCLEOTIDE SEQUENCE</scope>
    <source>
        <strain evidence="2">RS0144</strain>
    </source>
</reference>
<evidence type="ECO:0008006" key="4">
    <source>
        <dbReference type="Google" id="ProtNLM"/>
    </source>
</evidence>
<dbReference type="EMBL" id="BTSX01000006">
    <property type="protein sequence ID" value="GMT07345.1"/>
    <property type="molecule type" value="Genomic_DNA"/>
</dbReference>
<accession>A0AAV5UMC0</accession>
<feature type="chain" id="PRO_5043529022" description="Sushi domain-containing protein" evidence="1">
    <location>
        <begin position="17"/>
        <end position="301"/>
    </location>
</feature>
<dbReference type="AlphaFoldDB" id="A0AAV5UMC0"/>
<sequence length="301" mass="32231">LVFSLIVFLNCAICLAKEMKECEEQRIDQEAHGCRSCPILSISDLENCPVKGFECDESWKLNTNVLHPEECTCSEIRCADRQAKLAVEGTIVKKVRCKDHQWTLKTNWSILAESAVCAKGCDVGVCKPSNLHADLEKFIRLDVIPATAETKCATAKCANGFAILLTGGSLDSTFDSPYISCGSDGKWRGDDGTPHEFVMCTKGSGPACPALGKITEDELGNIDSAPYQGDATVVLTESATCPANAGENIIILWDGVSGASRVKGKKLECSNGEWIIVGEDGVTKTPLKMAFPAGTANVCCL</sequence>
<protein>
    <recommendedName>
        <fullName evidence="4">Sushi domain-containing protein</fullName>
    </recommendedName>
</protein>
<feature type="signal peptide" evidence="1">
    <location>
        <begin position="1"/>
        <end position="16"/>
    </location>
</feature>
<comment type="caution">
    <text evidence="2">The sequence shown here is derived from an EMBL/GenBank/DDBJ whole genome shotgun (WGS) entry which is preliminary data.</text>
</comment>
<keyword evidence="1" id="KW-0732">Signal</keyword>
<evidence type="ECO:0000256" key="1">
    <source>
        <dbReference type="SAM" id="SignalP"/>
    </source>
</evidence>
<organism evidence="2 3">
    <name type="scientific">Pristionchus entomophagus</name>
    <dbReference type="NCBI Taxonomy" id="358040"/>
    <lineage>
        <taxon>Eukaryota</taxon>
        <taxon>Metazoa</taxon>
        <taxon>Ecdysozoa</taxon>
        <taxon>Nematoda</taxon>
        <taxon>Chromadorea</taxon>
        <taxon>Rhabditida</taxon>
        <taxon>Rhabditina</taxon>
        <taxon>Diplogasteromorpha</taxon>
        <taxon>Diplogasteroidea</taxon>
        <taxon>Neodiplogasteridae</taxon>
        <taxon>Pristionchus</taxon>
    </lineage>
</organism>
<feature type="non-terminal residue" evidence="2">
    <location>
        <position position="1"/>
    </location>
</feature>
<proteinExistence type="predicted"/>
<name>A0AAV5UMC0_9BILA</name>
<gene>
    <name evidence="2" type="ORF">PENTCL1PPCAC_29519</name>
</gene>